<evidence type="ECO:0000313" key="1">
    <source>
        <dbReference type="Proteomes" id="UP000887540"/>
    </source>
</evidence>
<keyword evidence="1" id="KW-1185">Reference proteome</keyword>
<name>A0A914C9I3_9BILA</name>
<sequence length="93" mass="11243">VFDGGEPFDGYIKNVTLEPEDFKVESLFDILDTFQMSYEEDYNYKYQVNTRVYKKKRANGWFMRVYLRPANFLGSYIEFKICKEEELESDNFE</sequence>
<dbReference type="Proteomes" id="UP000887540">
    <property type="component" value="Unplaced"/>
</dbReference>
<dbReference type="AlphaFoldDB" id="A0A914C9I3"/>
<organism evidence="1 2">
    <name type="scientific">Acrobeloides nanus</name>
    <dbReference type="NCBI Taxonomy" id="290746"/>
    <lineage>
        <taxon>Eukaryota</taxon>
        <taxon>Metazoa</taxon>
        <taxon>Ecdysozoa</taxon>
        <taxon>Nematoda</taxon>
        <taxon>Chromadorea</taxon>
        <taxon>Rhabditida</taxon>
        <taxon>Tylenchina</taxon>
        <taxon>Cephalobomorpha</taxon>
        <taxon>Cephaloboidea</taxon>
        <taxon>Cephalobidae</taxon>
        <taxon>Acrobeloides</taxon>
    </lineage>
</organism>
<accession>A0A914C9I3</accession>
<proteinExistence type="predicted"/>
<reference evidence="2" key="1">
    <citation type="submission" date="2022-11" db="UniProtKB">
        <authorList>
            <consortium name="WormBaseParasite"/>
        </authorList>
    </citation>
    <scope>IDENTIFICATION</scope>
</reference>
<dbReference type="WBParaSite" id="ACRNAN_Path_647.g2417.t1">
    <property type="protein sequence ID" value="ACRNAN_Path_647.g2417.t1"/>
    <property type="gene ID" value="ACRNAN_Path_647.g2417"/>
</dbReference>
<protein>
    <submittedName>
        <fullName evidence="2">Uncharacterized protein</fullName>
    </submittedName>
</protein>
<evidence type="ECO:0000313" key="2">
    <source>
        <dbReference type="WBParaSite" id="ACRNAN_Path_647.g2417.t1"/>
    </source>
</evidence>